<evidence type="ECO:0000259" key="3">
    <source>
        <dbReference type="PROSITE" id="PS51186"/>
    </source>
</evidence>
<protein>
    <submittedName>
        <fullName evidence="4">GNAT family N-acetyltransferase</fullName>
    </submittedName>
</protein>
<dbReference type="SUPFAM" id="SSF55729">
    <property type="entry name" value="Acyl-CoA N-acyltransferases (Nat)"/>
    <property type="match status" value="1"/>
</dbReference>
<proteinExistence type="predicted"/>
<evidence type="ECO:0000256" key="1">
    <source>
        <dbReference type="ARBA" id="ARBA00022679"/>
    </source>
</evidence>
<comment type="caution">
    <text evidence="4">The sequence shown here is derived from an EMBL/GenBank/DDBJ whole genome shotgun (WGS) entry which is preliminary data.</text>
</comment>
<dbReference type="Gene3D" id="3.40.630.30">
    <property type="match status" value="1"/>
</dbReference>
<keyword evidence="5" id="KW-1185">Reference proteome</keyword>
<evidence type="ECO:0000313" key="5">
    <source>
        <dbReference type="Proteomes" id="UP000318521"/>
    </source>
</evidence>
<dbReference type="GO" id="GO:0016747">
    <property type="term" value="F:acyltransferase activity, transferring groups other than amino-acyl groups"/>
    <property type="evidence" value="ECO:0007669"/>
    <property type="project" value="InterPro"/>
</dbReference>
<name>A0A554A0X8_9BACI</name>
<organism evidence="4 5">
    <name type="scientific">Alkalicoccobacillus porphyridii</name>
    <dbReference type="NCBI Taxonomy" id="2597270"/>
    <lineage>
        <taxon>Bacteria</taxon>
        <taxon>Bacillati</taxon>
        <taxon>Bacillota</taxon>
        <taxon>Bacilli</taxon>
        <taxon>Bacillales</taxon>
        <taxon>Bacillaceae</taxon>
        <taxon>Alkalicoccobacillus</taxon>
    </lineage>
</organism>
<reference evidence="4 5" key="1">
    <citation type="submission" date="2019-07" db="EMBL/GenBank/DDBJ databases">
        <authorList>
            <person name="Park Y.J."/>
            <person name="Jeong S.E."/>
            <person name="Jung H.S."/>
        </authorList>
    </citation>
    <scope>NUCLEOTIDE SEQUENCE [LARGE SCALE GENOMIC DNA]</scope>
    <source>
        <strain evidence="5">P16(2019)</strain>
    </source>
</reference>
<keyword evidence="1 4" id="KW-0808">Transferase</keyword>
<evidence type="ECO:0000313" key="4">
    <source>
        <dbReference type="EMBL" id="TSB47351.1"/>
    </source>
</evidence>
<dbReference type="Pfam" id="PF00583">
    <property type="entry name" value="Acetyltransf_1"/>
    <property type="match status" value="1"/>
</dbReference>
<sequence>MKIYQATTNDIEQVAYLFNLYRQFYHQPSNIDGAVSYIRERLEQKDSTIFIAEMEGSYVGFVQLYPTFSSIAMQKALILNDLFVLEEARKMGIGDILLASAKEHALREGVTRLSLSTAIHNHAAQALYNKHGYERDQDFYHYQLTI</sequence>
<dbReference type="EMBL" id="VLXZ01000003">
    <property type="protein sequence ID" value="TSB47351.1"/>
    <property type="molecule type" value="Genomic_DNA"/>
</dbReference>
<dbReference type="OrthoDB" id="9792929at2"/>
<keyword evidence="2" id="KW-0012">Acyltransferase</keyword>
<dbReference type="InterPro" id="IPR016181">
    <property type="entry name" value="Acyl_CoA_acyltransferase"/>
</dbReference>
<dbReference type="CDD" id="cd04301">
    <property type="entry name" value="NAT_SF"/>
    <property type="match status" value="1"/>
</dbReference>
<dbReference type="PROSITE" id="PS51186">
    <property type="entry name" value="GNAT"/>
    <property type="match status" value="1"/>
</dbReference>
<gene>
    <name evidence="4" type="ORF">FN960_06325</name>
</gene>
<dbReference type="AlphaFoldDB" id="A0A554A0X8"/>
<dbReference type="InterPro" id="IPR000182">
    <property type="entry name" value="GNAT_dom"/>
</dbReference>
<feature type="domain" description="N-acetyltransferase" evidence="3">
    <location>
        <begin position="1"/>
        <end position="146"/>
    </location>
</feature>
<dbReference type="InterPro" id="IPR050832">
    <property type="entry name" value="Bact_Acetyltransf"/>
</dbReference>
<dbReference type="PANTHER" id="PTHR43877:SF2">
    <property type="entry name" value="AMINOALKYLPHOSPHONATE N-ACETYLTRANSFERASE-RELATED"/>
    <property type="match status" value="1"/>
</dbReference>
<dbReference type="Proteomes" id="UP000318521">
    <property type="component" value="Unassembled WGS sequence"/>
</dbReference>
<evidence type="ECO:0000256" key="2">
    <source>
        <dbReference type="ARBA" id="ARBA00023315"/>
    </source>
</evidence>
<dbReference type="PANTHER" id="PTHR43877">
    <property type="entry name" value="AMINOALKYLPHOSPHONATE N-ACETYLTRANSFERASE-RELATED-RELATED"/>
    <property type="match status" value="1"/>
</dbReference>
<accession>A0A554A0X8</accession>